<keyword evidence="7" id="KW-0812">Transmembrane</keyword>
<dbReference type="GO" id="GO:0000155">
    <property type="term" value="F:phosphorelay sensor kinase activity"/>
    <property type="evidence" value="ECO:0007669"/>
    <property type="project" value="InterPro"/>
</dbReference>
<keyword evidence="5 9" id="KW-0418">Kinase</keyword>
<dbReference type="PANTHER" id="PTHR34220:SF7">
    <property type="entry name" value="SENSOR HISTIDINE KINASE YPDA"/>
    <property type="match status" value="1"/>
</dbReference>
<comment type="subcellular location">
    <subcellularLocation>
        <location evidence="1">Cell membrane</location>
        <topology evidence="1">Multi-pass membrane protein</topology>
    </subcellularLocation>
</comment>
<evidence type="ECO:0000256" key="7">
    <source>
        <dbReference type="SAM" id="Phobius"/>
    </source>
</evidence>
<dbReference type="SUPFAM" id="SSF55874">
    <property type="entry name" value="ATPase domain of HSP90 chaperone/DNA topoisomerase II/histidine kinase"/>
    <property type="match status" value="1"/>
</dbReference>
<accession>A0A3P3U4I7</accession>
<dbReference type="OrthoDB" id="9776552at2"/>
<dbReference type="GO" id="GO:0005886">
    <property type="term" value="C:plasma membrane"/>
    <property type="evidence" value="ECO:0007669"/>
    <property type="project" value="UniProtKB-SubCell"/>
</dbReference>
<feature type="domain" description="HAMP" evidence="8">
    <location>
        <begin position="340"/>
        <end position="393"/>
    </location>
</feature>
<dbReference type="InterPro" id="IPR010559">
    <property type="entry name" value="Sig_transdc_His_kin_internal"/>
</dbReference>
<dbReference type="InterPro" id="IPR036890">
    <property type="entry name" value="HATPase_C_sf"/>
</dbReference>
<evidence type="ECO:0000256" key="3">
    <source>
        <dbReference type="ARBA" id="ARBA00022553"/>
    </source>
</evidence>
<keyword evidence="4" id="KW-0808">Transferase</keyword>
<feature type="transmembrane region" description="Helical" evidence="7">
    <location>
        <begin position="25"/>
        <end position="45"/>
    </location>
</feature>
<dbReference type="SMART" id="SM00387">
    <property type="entry name" value="HATPase_c"/>
    <property type="match status" value="1"/>
</dbReference>
<keyword evidence="3" id="KW-0597">Phosphoprotein</keyword>
<evidence type="ECO:0000256" key="5">
    <source>
        <dbReference type="ARBA" id="ARBA00022777"/>
    </source>
</evidence>
<feature type="transmembrane region" description="Helical" evidence="7">
    <location>
        <begin position="325"/>
        <end position="346"/>
    </location>
</feature>
<reference evidence="9 10" key="1">
    <citation type="submission" date="2018-11" db="EMBL/GenBank/DDBJ databases">
        <title>Genome sequencing of Paenibacillus sp. KCOM 3021 (= ChDC PVNT-B20).</title>
        <authorList>
            <person name="Kook J.-K."/>
            <person name="Park S.-N."/>
            <person name="Lim Y.K."/>
        </authorList>
    </citation>
    <scope>NUCLEOTIDE SEQUENCE [LARGE SCALE GENOMIC DNA]</scope>
    <source>
        <strain evidence="9 10">KCOM 3021</strain>
    </source>
</reference>
<dbReference type="EMBL" id="RRCN01000001">
    <property type="protein sequence ID" value="RRJ65251.1"/>
    <property type="molecule type" value="Genomic_DNA"/>
</dbReference>
<dbReference type="InterPro" id="IPR003594">
    <property type="entry name" value="HATPase_dom"/>
</dbReference>
<dbReference type="AlphaFoldDB" id="A0A3P3U4I7"/>
<sequence>MKRWIQSTADHCLYWLGRRSMQSRLVTAYIVIFFIPSIIVSNYLFNQIHQNYTADALKKSQFTIELESIQIQKQIEAMELAAQISISHQDLMNYLTLDREPETSELIDWNMGKFADFSLIQLSTPQIVHWRMFTNNPLIHEIWPTVFRESRIAAEPWYPEVNELDGGQLWVLQQTDRDIMKRYTAEPAENQPKISLFQEINSGGAHVGIIGVEMLLKDFSPRVYTGIADHESQMALLDAHGAMYMDRGQPVLGGSGIMQQKVRQLLREQRADGAFQTQFELEGARFLLISAPIERIGARLLYVVSLEGVLDDILRSKQQIMAANILLIVLLSIITFFLNSIILKNLRRLTEATKKMRKGDFHIDIPRIKGGGEIGELAHHFNKLIQKINELIAQGIRKQATTKEAELRTLHSQIDSHFLYNTLENIKMMAEIEGQRAISDALTSLGGMMRYNFKWSGEYVKLGDEIRHIENYLEVMNIRFDEPIALILDISDGDLELEVLKMSLQPLVENAVKHAWPGEAEGRREIRISAAALEEDRIQIAVMDNGCGIETGPLATLNAELAAVGVKEKLPGAFEPGFKPRGIGLRNVQERVKLFFGAAQGLEVFSEPGRYTRIVMTIPRMLLTGGMGERANTLDRR</sequence>
<keyword evidence="10" id="KW-1185">Reference proteome</keyword>
<evidence type="ECO:0000256" key="1">
    <source>
        <dbReference type="ARBA" id="ARBA00004651"/>
    </source>
</evidence>
<protein>
    <submittedName>
        <fullName evidence="9">Sensor histidine kinase</fullName>
    </submittedName>
</protein>
<keyword evidence="6 7" id="KW-0472">Membrane</keyword>
<dbReference type="Pfam" id="PF02518">
    <property type="entry name" value="HATPase_c"/>
    <property type="match status" value="1"/>
</dbReference>
<dbReference type="InterPro" id="IPR050640">
    <property type="entry name" value="Bact_2-comp_sensor_kinase"/>
</dbReference>
<dbReference type="SUPFAM" id="SSF158472">
    <property type="entry name" value="HAMP domain-like"/>
    <property type="match status" value="1"/>
</dbReference>
<proteinExistence type="predicted"/>
<evidence type="ECO:0000256" key="2">
    <source>
        <dbReference type="ARBA" id="ARBA00022475"/>
    </source>
</evidence>
<evidence type="ECO:0000259" key="8">
    <source>
        <dbReference type="PROSITE" id="PS50885"/>
    </source>
</evidence>
<evidence type="ECO:0000313" key="10">
    <source>
        <dbReference type="Proteomes" id="UP000267017"/>
    </source>
</evidence>
<dbReference type="Gene3D" id="3.30.565.10">
    <property type="entry name" value="Histidine kinase-like ATPase, C-terminal domain"/>
    <property type="match status" value="1"/>
</dbReference>
<dbReference type="Pfam" id="PF06580">
    <property type="entry name" value="His_kinase"/>
    <property type="match status" value="1"/>
</dbReference>
<dbReference type="CDD" id="cd06225">
    <property type="entry name" value="HAMP"/>
    <property type="match status" value="1"/>
</dbReference>
<evidence type="ECO:0000256" key="6">
    <source>
        <dbReference type="ARBA" id="ARBA00023136"/>
    </source>
</evidence>
<evidence type="ECO:0000256" key="4">
    <source>
        <dbReference type="ARBA" id="ARBA00022679"/>
    </source>
</evidence>
<dbReference type="Pfam" id="PF00672">
    <property type="entry name" value="HAMP"/>
    <property type="match status" value="1"/>
</dbReference>
<comment type="caution">
    <text evidence="9">The sequence shown here is derived from an EMBL/GenBank/DDBJ whole genome shotgun (WGS) entry which is preliminary data.</text>
</comment>
<keyword evidence="2" id="KW-1003">Cell membrane</keyword>
<dbReference type="RefSeq" id="WP_128633062.1">
    <property type="nucleotide sequence ID" value="NZ_RRCN01000001.1"/>
</dbReference>
<dbReference type="PANTHER" id="PTHR34220">
    <property type="entry name" value="SENSOR HISTIDINE KINASE YPDA"/>
    <property type="match status" value="1"/>
</dbReference>
<evidence type="ECO:0000313" key="9">
    <source>
        <dbReference type="EMBL" id="RRJ65251.1"/>
    </source>
</evidence>
<gene>
    <name evidence="9" type="ORF">EHV15_21800</name>
</gene>
<dbReference type="InterPro" id="IPR003660">
    <property type="entry name" value="HAMP_dom"/>
</dbReference>
<dbReference type="SMART" id="SM00304">
    <property type="entry name" value="HAMP"/>
    <property type="match status" value="1"/>
</dbReference>
<dbReference type="PROSITE" id="PS50885">
    <property type="entry name" value="HAMP"/>
    <property type="match status" value="1"/>
</dbReference>
<dbReference type="Proteomes" id="UP000267017">
    <property type="component" value="Unassembled WGS sequence"/>
</dbReference>
<organism evidence="9 10">
    <name type="scientific">Paenibacillus oralis</name>
    <dbReference type="NCBI Taxonomy" id="2490856"/>
    <lineage>
        <taxon>Bacteria</taxon>
        <taxon>Bacillati</taxon>
        <taxon>Bacillota</taxon>
        <taxon>Bacilli</taxon>
        <taxon>Bacillales</taxon>
        <taxon>Paenibacillaceae</taxon>
        <taxon>Paenibacillus</taxon>
    </lineage>
</organism>
<dbReference type="Gene3D" id="6.10.340.10">
    <property type="match status" value="1"/>
</dbReference>
<name>A0A3P3U4I7_9BACL</name>
<keyword evidence="7" id="KW-1133">Transmembrane helix</keyword>